<feature type="region of interest" description="Disordered" evidence="11">
    <location>
        <begin position="102"/>
        <end position="131"/>
    </location>
</feature>
<dbReference type="PaxDb" id="10029-XP_007637934.1"/>
<evidence type="ECO:0000256" key="5">
    <source>
        <dbReference type="ARBA" id="ARBA00022771"/>
    </source>
</evidence>
<protein>
    <recommendedName>
        <fullName evidence="2">ubiquitinyl hydrolase 1</fullName>
        <ecNumber evidence="2">3.4.19.12</ecNumber>
    </recommendedName>
</protein>
<evidence type="ECO:0000313" key="14">
    <source>
        <dbReference type="EMBL" id="EGV94411.1"/>
    </source>
</evidence>
<keyword evidence="6" id="KW-0833">Ubl conjugation pathway</keyword>
<evidence type="ECO:0000256" key="3">
    <source>
        <dbReference type="ARBA" id="ARBA00022670"/>
    </source>
</evidence>
<dbReference type="InterPro" id="IPR001607">
    <property type="entry name" value="Znf_UBP"/>
</dbReference>
<dbReference type="PROSITE" id="PS00973">
    <property type="entry name" value="USP_2"/>
    <property type="match status" value="1"/>
</dbReference>
<dbReference type="FunCoup" id="G3I113">
    <property type="interactions" value="920"/>
</dbReference>
<dbReference type="InterPro" id="IPR001394">
    <property type="entry name" value="Peptidase_C19_UCH"/>
</dbReference>
<dbReference type="GO" id="GO:0006508">
    <property type="term" value="P:proteolysis"/>
    <property type="evidence" value="ECO:0007669"/>
    <property type="project" value="UniProtKB-KW"/>
</dbReference>
<evidence type="ECO:0000256" key="4">
    <source>
        <dbReference type="ARBA" id="ARBA00022723"/>
    </source>
</evidence>
<evidence type="ECO:0000256" key="9">
    <source>
        <dbReference type="ARBA" id="ARBA00022833"/>
    </source>
</evidence>
<dbReference type="EMBL" id="JH001041">
    <property type="protein sequence ID" value="EGV94411.1"/>
    <property type="molecule type" value="Genomic_DNA"/>
</dbReference>
<feature type="domain" description="USP" evidence="12">
    <location>
        <begin position="182"/>
        <end position="586"/>
    </location>
</feature>
<dbReference type="SUPFAM" id="SSF54001">
    <property type="entry name" value="Cysteine proteinases"/>
    <property type="match status" value="1"/>
</dbReference>
<evidence type="ECO:0000256" key="1">
    <source>
        <dbReference type="ARBA" id="ARBA00000707"/>
    </source>
</evidence>
<dbReference type="eggNOG" id="KOG1343">
    <property type="taxonomic scope" value="Eukaryota"/>
</dbReference>
<dbReference type="Pfam" id="PF00443">
    <property type="entry name" value="UCH"/>
    <property type="match status" value="1"/>
</dbReference>
<keyword evidence="8" id="KW-0788">Thiol protease</keyword>
<dbReference type="InterPro" id="IPR038765">
    <property type="entry name" value="Papain-like_cys_pep_sf"/>
</dbReference>
<dbReference type="PANTHER" id="PTHR21646:SF7">
    <property type="entry name" value="UBIQUITIN CARBOXYL-TERMINAL HYDROLASE 49"/>
    <property type="match status" value="1"/>
</dbReference>
<reference evidence="15" key="1">
    <citation type="journal article" date="2011" name="Nat. Biotechnol.">
        <title>The genomic sequence of the Chinese hamster ovary (CHO)-K1 cell line.</title>
        <authorList>
            <person name="Xu X."/>
            <person name="Nagarajan H."/>
            <person name="Lewis N.E."/>
            <person name="Pan S."/>
            <person name="Cai Z."/>
            <person name="Liu X."/>
            <person name="Chen W."/>
            <person name="Xie M."/>
            <person name="Wang W."/>
            <person name="Hammond S."/>
            <person name="Andersen M.R."/>
            <person name="Neff N."/>
            <person name="Passarelli B."/>
            <person name="Koh W."/>
            <person name="Fan H.C."/>
            <person name="Wang J."/>
            <person name="Gui Y."/>
            <person name="Lee K.H."/>
            <person name="Betenbaugh M.J."/>
            <person name="Quake S.R."/>
            <person name="Famili I."/>
            <person name="Palsson B.O."/>
            <person name="Wang J."/>
        </authorList>
    </citation>
    <scope>NUCLEOTIDE SEQUENCE [LARGE SCALE GENOMIC DNA]</scope>
    <source>
        <strain evidence="15">CHO K1 cell line</strain>
    </source>
</reference>
<evidence type="ECO:0000256" key="10">
    <source>
        <dbReference type="PROSITE-ProRule" id="PRU00502"/>
    </source>
</evidence>
<evidence type="ECO:0000256" key="8">
    <source>
        <dbReference type="ARBA" id="ARBA00022807"/>
    </source>
</evidence>
<dbReference type="GO" id="GO:0016579">
    <property type="term" value="P:protein deubiquitination"/>
    <property type="evidence" value="ECO:0007669"/>
    <property type="project" value="InterPro"/>
</dbReference>
<keyword evidence="3" id="KW-0645">Protease</keyword>
<evidence type="ECO:0000256" key="2">
    <source>
        <dbReference type="ARBA" id="ARBA00012759"/>
    </source>
</evidence>
<comment type="catalytic activity">
    <reaction evidence="1">
        <text>Thiol-dependent hydrolysis of ester, thioester, amide, peptide and isopeptide bonds formed by the C-terminal Gly of ubiquitin (a 76-residue protein attached to proteins as an intracellular targeting signal).</text>
        <dbReference type="EC" id="3.4.19.12"/>
    </reaction>
</comment>
<feature type="domain" description="UBP-type" evidence="13">
    <location>
        <begin position="1"/>
        <end position="96"/>
    </location>
</feature>
<dbReference type="Gene3D" id="3.90.70.10">
    <property type="entry name" value="Cysteine proteinases"/>
    <property type="match status" value="1"/>
</dbReference>
<keyword evidence="7 14" id="KW-0378">Hydrolase</keyword>
<dbReference type="GO" id="GO:0004843">
    <property type="term" value="F:cysteine-type deubiquitinase activity"/>
    <property type="evidence" value="ECO:0007669"/>
    <property type="project" value="UniProtKB-EC"/>
</dbReference>
<dbReference type="PROSITE" id="PS50235">
    <property type="entry name" value="USP_3"/>
    <property type="match status" value="1"/>
</dbReference>
<name>G3I113_CRIGR</name>
<evidence type="ECO:0000259" key="13">
    <source>
        <dbReference type="PROSITE" id="PS50271"/>
    </source>
</evidence>
<dbReference type="MEROPS" id="C19.073"/>
<evidence type="ECO:0000256" key="7">
    <source>
        <dbReference type="ARBA" id="ARBA00022801"/>
    </source>
</evidence>
<proteinExistence type="predicted"/>
<evidence type="ECO:0000256" key="11">
    <source>
        <dbReference type="SAM" id="MobiDB-lite"/>
    </source>
</evidence>
<keyword evidence="5 10" id="KW-0863">Zinc-finger</keyword>
<dbReference type="Pfam" id="PF02148">
    <property type="entry name" value="zf-UBP"/>
    <property type="match status" value="1"/>
</dbReference>
<keyword evidence="4" id="KW-0479">Metal-binding</keyword>
<gene>
    <name evidence="14" type="ORF">I79_017056</name>
</gene>
<evidence type="ECO:0000256" key="6">
    <source>
        <dbReference type="ARBA" id="ARBA00022786"/>
    </source>
</evidence>
<dbReference type="InParanoid" id="G3I113"/>
<dbReference type="PANTHER" id="PTHR21646">
    <property type="entry name" value="UBIQUITIN CARBOXYL-TERMINAL HYDROLASE"/>
    <property type="match status" value="1"/>
</dbReference>
<dbReference type="eggNOG" id="KOG1867">
    <property type="taxonomic scope" value="Eukaryota"/>
</dbReference>
<dbReference type="InterPro" id="IPR028889">
    <property type="entry name" value="USP"/>
</dbReference>
<dbReference type="GO" id="GO:0008270">
    <property type="term" value="F:zinc ion binding"/>
    <property type="evidence" value="ECO:0007669"/>
    <property type="project" value="UniProtKB-KW"/>
</dbReference>
<keyword evidence="9" id="KW-0862">Zinc</keyword>
<evidence type="ECO:0000259" key="12">
    <source>
        <dbReference type="PROSITE" id="PS50235"/>
    </source>
</evidence>
<dbReference type="InterPro" id="IPR050185">
    <property type="entry name" value="Ub_carboxyl-term_hydrolase"/>
</dbReference>
<evidence type="ECO:0000313" key="15">
    <source>
        <dbReference type="Proteomes" id="UP000001075"/>
    </source>
</evidence>
<dbReference type="Proteomes" id="UP000001075">
    <property type="component" value="Unassembled WGS sequence"/>
</dbReference>
<dbReference type="EC" id="3.4.19.12" evidence="2"/>
<dbReference type="InterPro" id="IPR018200">
    <property type="entry name" value="USP_CS"/>
</dbReference>
<dbReference type="PROSITE" id="PS50271">
    <property type="entry name" value="ZF_UBP"/>
    <property type="match status" value="1"/>
</dbReference>
<organism evidence="14 15">
    <name type="scientific">Cricetulus griseus</name>
    <name type="common">Chinese hamster</name>
    <name type="synonym">Cricetulus barabensis griseus</name>
    <dbReference type="NCBI Taxonomy" id="10029"/>
    <lineage>
        <taxon>Eukaryota</taxon>
        <taxon>Metazoa</taxon>
        <taxon>Chordata</taxon>
        <taxon>Craniata</taxon>
        <taxon>Vertebrata</taxon>
        <taxon>Euteleostomi</taxon>
        <taxon>Mammalia</taxon>
        <taxon>Eutheria</taxon>
        <taxon>Euarchontoglires</taxon>
        <taxon>Glires</taxon>
        <taxon>Rodentia</taxon>
        <taxon>Myomorpha</taxon>
        <taxon>Muroidea</taxon>
        <taxon>Cricetidae</taxon>
        <taxon>Cricetinae</taxon>
        <taxon>Cricetulus</taxon>
    </lineage>
</organism>
<dbReference type="STRING" id="10029.G3I113"/>
<dbReference type="AlphaFoldDB" id="G3I113"/>
<dbReference type="SMART" id="SM00290">
    <property type="entry name" value="ZnF_UBP"/>
    <property type="match status" value="1"/>
</dbReference>
<dbReference type="SUPFAM" id="SSF57850">
    <property type="entry name" value="RING/U-box"/>
    <property type="match status" value="1"/>
</dbReference>
<sequence length="617" mass="70859">MQTGREGKAPQDHSILNPQKWCCLECSTTESAWACLKCSHVACGRYIEDHALKHFEETGHPLAMEVRDLYVFCYLCKDYVLNDNPAGDLKLLRSSLLAVQGQKQDQPARRGRMLRSTAAGEDVVPPQRTPQGQPQMLTALWYRRQHLLAKTLRLWFEKSSRGRAQLEQRRREEELERKKEAARLRNLGNTCYMNSILQVLSHLQKFRECFLNLDPSTSEHLFPQATNGKAQLSGRPASTSATELSVKSDRAQGCEPRGLCWNSGASISRSLELIQNKEPSSKHISLCHELHTLFRVMWSGKWALVSPFAMLHSVWSLIPAFRGYDQQDAQEFLCELLHKVQQELESEGSTRRILIPFSQRKLTKQVLKVVNTIFHGQLLSQVTCVSCNYKSNTIEPFWDLSLEFPERYHCIEKGFVPLNQTECLLTEMLAKFTETEALEGRIYACDQCNSKRRKSNPKPLVLSEARKQLMIYRLPQVLRLHLKRFRWSGRNHREKIGVHVVFDQVLTMEPYCCRDMLSSLDKETFAYDLSAVVMHHGKGFGSGHYTAYCYNTEGGFWVHCNDSKLDVCSVEEVCKTQAYILFYTRRTVQGSARLSEPQLRAQVQSSSKDEGRTYTFP</sequence>
<dbReference type="FunFam" id="3.90.70.10:FF:000028">
    <property type="entry name" value="Ubiquitinyl hydrolase 1"/>
    <property type="match status" value="1"/>
</dbReference>
<dbReference type="InterPro" id="IPR013083">
    <property type="entry name" value="Znf_RING/FYVE/PHD"/>
</dbReference>
<dbReference type="Gene3D" id="3.30.40.10">
    <property type="entry name" value="Zinc/RING finger domain, C3HC4 (zinc finger)"/>
    <property type="match status" value="1"/>
</dbReference>
<accession>G3I113</accession>